<gene>
    <name evidence="1" type="ORF">U14_02840</name>
</gene>
<dbReference type="EMBL" id="DF820457">
    <property type="protein sequence ID" value="GAK51595.1"/>
    <property type="molecule type" value="Genomic_DNA"/>
</dbReference>
<evidence type="ECO:0000313" key="1">
    <source>
        <dbReference type="EMBL" id="GAK51595.1"/>
    </source>
</evidence>
<accession>A0A081BMH9</accession>
<proteinExistence type="predicted"/>
<protein>
    <submittedName>
        <fullName evidence="1">Uncharacterized protein</fullName>
    </submittedName>
</protein>
<keyword evidence="2" id="KW-1185">Reference proteome</keyword>
<reference evidence="1" key="1">
    <citation type="journal article" date="2015" name="PeerJ">
        <title>First genomic representation of candidate bacterial phylum KSB3 points to enhanced environmental sensing as a trigger of wastewater bulking.</title>
        <authorList>
            <person name="Sekiguchi Y."/>
            <person name="Ohashi A."/>
            <person name="Parks D.H."/>
            <person name="Yamauchi T."/>
            <person name="Tyson G.W."/>
            <person name="Hugenholtz P."/>
        </authorList>
    </citation>
    <scope>NUCLEOTIDE SEQUENCE [LARGE SCALE GENOMIC DNA]</scope>
</reference>
<name>A0A081BMH9_9BACT</name>
<dbReference type="AlphaFoldDB" id="A0A081BMH9"/>
<organism evidence="1">
    <name type="scientific">Candidatus Moduliflexus flocculans</name>
    <dbReference type="NCBI Taxonomy" id="1499966"/>
    <lineage>
        <taxon>Bacteria</taxon>
        <taxon>Candidatus Moduliflexota</taxon>
        <taxon>Candidatus Moduliflexia</taxon>
        <taxon>Candidatus Moduliflexales</taxon>
        <taxon>Candidatus Moduliflexaceae</taxon>
    </lineage>
</organism>
<dbReference type="Proteomes" id="UP000030700">
    <property type="component" value="Unassembled WGS sequence"/>
</dbReference>
<sequence length="118" mass="13412">MQIRDHGQQKRTPRHVENAGVRKNFVLHGAGQLFGFLLGFALQRGDMSVPTPRKPSNLSLFEWQENSIRKFRQSALIGIRATRHENAAGAKTLSAIFDNLIHLKAKIIGFWHFIQPVE</sequence>
<dbReference type="HOGENOM" id="CLU_2068468_0_0_0"/>
<evidence type="ECO:0000313" key="2">
    <source>
        <dbReference type="Proteomes" id="UP000030700"/>
    </source>
</evidence>